<evidence type="ECO:0000256" key="2">
    <source>
        <dbReference type="ARBA" id="ARBA00007104"/>
    </source>
</evidence>
<evidence type="ECO:0000259" key="11">
    <source>
        <dbReference type="PROSITE" id="PS50866"/>
    </source>
</evidence>
<keyword evidence="6 9" id="KW-0472">Membrane</keyword>
<protein>
    <submittedName>
        <fullName evidence="13">Endosomal cargo receptor</fullName>
    </submittedName>
</protein>
<evidence type="ECO:0000256" key="5">
    <source>
        <dbReference type="ARBA" id="ARBA00022989"/>
    </source>
</evidence>
<proteinExistence type="inferred from homology"/>
<keyword evidence="3 8" id="KW-0812">Transmembrane</keyword>
<evidence type="ECO:0000256" key="8">
    <source>
        <dbReference type="RuleBase" id="RU003827"/>
    </source>
</evidence>
<dbReference type="PANTHER" id="PTHR22811">
    <property type="entry name" value="TRANSMEMBRANE EMP24 DOMAIN-CONTAINING PROTEIN"/>
    <property type="match status" value="1"/>
</dbReference>
<dbReference type="Pfam" id="PF01105">
    <property type="entry name" value="EMP24_GP25L"/>
    <property type="match status" value="1"/>
</dbReference>
<evidence type="ECO:0000256" key="9">
    <source>
        <dbReference type="SAM" id="Phobius"/>
    </source>
</evidence>
<dbReference type="OrthoDB" id="1929172at2759"/>
<feature type="transmembrane region" description="Helical" evidence="9">
    <location>
        <begin position="179"/>
        <end position="201"/>
    </location>
</feature>
<evidence type="ECO:0000256" key="4">
    <source>
        <dbReference type="ARBA" id="ARBA00022729"/>
    </source>
</evidence>
<evidence type="ECO:0000256" key="7">
    <source>
        <dbReference type="ARBA" id="ARBA00037847"/>
    </source>
</evidence>
<evidence type="ECO:0000313" key="14">
    <source>
        <dbReference type="Proteomes" id="UP000247702"/>
    </source>
</evidence>
<evidence type="ECO:0000256" key="10">
    <source>
        <dbReference type="SAM" id="SignalP"/>
    </source>
</evidence>
<gene>
    <name evidence="13" type="ORF">RCL2_000845800</name>
    <name evidence="12" type="ORF">RclHR1_02610013</name>
</gene>
<dbReference type="EMBL" id="BEXD01001791">
    <property type="protein sequence ID" value="GBB95776.1"/>
    <property type="molecule type" value="Genomic_DNA"/>
</dbReference>
<comment type="subcellular location">
    <subcellularLocation>
        <location evidence="7">Endomembrane system</location>
        <topology evidence="7">Single-pass membrane protein</topology>
    </subcellularLocation>
    <subcellularLocation>
        <location evidence="1 8">Membrane</location>
        <topology evidence="1 8">Single-pass type I membrane protein</topology>
    </subcellularLocation>
</comment>
<dbReference type="SUPFAM" id="SSF101576">
    <property type="entry name" value="Supernatant protein factor (SPF), C-terminal domain"/>
    <property type="match status" value="1"/>
</dbReference>
<dbReference type="InterPro" id="IPR036598">
    <property type="entry name" value="GOLD_dom_sf"/>
</dbReference>
<comment type="caution">
    <text evidence="12">The sequence shown here is derived from an EMBL/GenBank/DDBJ whole genome shotgun (WGS) entry which is preliminary data.</text>
</comment>
<feature type="chain" id="PRO_5033340554" evidence="10">
    <location>
        <begin position="24"/>
        <end position="213"/>
    </location>
</feature>
<dbReference type="GO" id="GO:0012505">
    <property type="term" value="C:endomembrane system"/>
    <property type="evidence" value="ECO:0007669"/>
    <property type="project" value="UniProtKB-SubCell"/>
</dbReference>
<dbReference type="GO" id="GO:0016020">
    <property type="term" value="C:membrane"/>
    <property type="evidence" value="ECO:0007669"/>
    <property type="project" value="UniProtKB-SubCell"/>
</dbReference>
<keyword evidence="14" id="KW-1185">Reference proteome</keyword>
<evidence type="ECO:0000313" key="13">
    <source>
        <dbReference type="EMBL" id="GES81204.1"/>
    </source>
</evidence>
<organism evidence="12 14">
    <name type="scientific">Rhizophagus clarus</name>
    <dbReference type="NCBI Taxonomy" id="94130"/>
    <lineage>
        <taxon>Eukaryota</taxon>
        <taxon>Fungi</taxon>
        <taxon>Fungi incertae sedis</taxon>
        <taxon>Mucoromycota</taxon>
        <taxon>Glomeromycotina</taxon>
        <taxon>Glomeromycetes</taxon>
        <taxon>Glomerales</taxon>
        <taxon>Glomeraceae</taxon>
        <taxon>Rhizophagus</taxon>
    </lineage>
</organism>
<sequence>MKSTSSLLLFTLFISLLLKTSEGTSLTYNVAAHERACFYAWADKPGEKVAFYFAVQSGGSFDIDYVVTDPRNRIVLNGERERQGDYIFTANYVGEYSFCFANDMSTFAEKLVDFEISIENEPRAELPPSKGIQPEHTSSMEESLLRLSSSLSTVSRTQKYFRTRENRNFSTVKSTENRIFWFALLESMLIVGMAAVQVFVLKTFFNTTKRGHV</sequence>
<evidence type="ECO:0000256" key="3">
    <source>
        <dbReference type="ARBA" id="ARBA00022692"/>
    </source>
</evidence>
<evidence type="ECO:0000313" key="12">
    <source>
        <dbReference type="EMBL" id="GBB95776.1"/>
    </source>
</evidence>
<feature type="domain" description="GOLD" evidence="11">
    <location>
        <begin position="35"/>
        <end position="118"/>
    </location>
</feature>
<keyword evidence="4 10" id="KW-0732">Signal</keyword>
<dbReference type="InterPro" id="IPR009038">
    <property type="entry name" value="GOLD_dom"/>
</dbReference>
<dbReference type="EMBL" id="BLAL01000053">
    <property type="protein sequence ID" value="GES81204.1"/>
    <property type="molecule type" value="Genomic_DNA"/>
</dbReference>
<comment type="similarity">
    <text evidence="2 8">Belongs to the EMP24/GP25L family.</text>
</comment>
<accession>A0A2Z6RUS7</accession>
<keyword evidence="13" id="KW-0675">Receptor</keyword>
<name>A0A2Z6RUS7_9GLOM</name>
<dbReference type="Proteomes" id="UP000247702">
    <property type="component" value="Unassembled WGS sequence"/>
</dbReference>
<dbReference type="SMART" id="SM01190">
    <property type="entry name" value="EMP24_GP25L"/>
    <property type="match status" value="1"/>
</dbReference>
<evidence type="ECO:0000256" key="6">
    <source>
        <dbReference type="ARBA" id="ARBA00023136"/>
    </source>
</evidence>
<dbReference type="Proteomes" id="UP000615446">
    <property type="component" value="Unassembled WGS sequence"/>
</dbReference>
<dbReference type="PROSITE" id="PS50866">
    <property type="entry name" value="GOLD"/>
    <property type="match status" value="1"/>
</dbReference>
<evidence type="ECO:0000256" key="1">
    <source>
        <dbReference type="ARBA" id="ARBA00004479"/>
    </source>
</evidence>
<dbReference type="AlphaFoldDB" id="A0A2Z6RUS7"/>
<feature type="signal peptide" evidence="10">
    <location>
        <begin position="1"/>
        <end position="23"/>
    </location>
</feature>
<keyword evidence="5 9" id="KW-1133">Transmembrane helix</keyword>
<reference evidence="13" key="2">
    <citation type="submission" date="2019-10" db="EMBL/GenBank/DDBJ databases">
        <title>Conservation and host-specific expression of non-tandemly repeated heterogenous ribosome RNA gene in arbuscular mycorrhizal fungi.</title>
        <authorList>
            <person name="Maeda T."/>
            <person name="Kobayashi Y."/>
            <person name="Nakagawa T."/>
            <person name="Ezawa T."/>
            <person name="Yamaguchi K."/>
            <person name="Bino T."/>
            <person name="Nishimoto Y."/>
            <person name="Shigenobu S."/>
            <person name="Kawaguchi M."/>
        </authorList>
    </citation>
    <scope>NUCLEOTIDE SEQUENCE</scope>
    <source>
        <strain evidence="13">HR1</strain>
    </source>
</reference>
<dbReference type="InterPro" id="IPR015720">
    <property type="entry name" value="Emp24-like"/>
</dbReference>
<reference evidence="12 14" key="1">
    <citation type="submission" date="2017-11" db="EMBL/GenBank/DDBJ databases">
        <title>The genome of Rhizophagus clarus HR1 reveals common genetic basis of auxotrophy among arbuscular mycorrhizal fungi.</title>
        <authorList>
            <person name="Kobayashi Y."/>
        </authorList>
    </citation>
    <scope>NUCLEOTIDE SEQUENCE [LARGE SCALE GENOMIC DNA]</scope>
    <source>
        <strain evidence="12 14">HR1</strain>
    </source>
</reference>
<dbReference type="STRING" id="94130.A0A2Z6RUS7"/>